<evidence type="ECO:0000313" key="2">
    <source>
        <dbReference type="EMBL" id="KFB49404.1"/>
    </source>
</evidence>
<keyword evidence="4" id="KW-1185">Reference proteome</keyword>
<accession>A0A084WGR0</accession>
<proteinExistence type="predicted"/>
<dbReference type="EnsemblMetazoa" id="ASIC017505-RA">
    <property type="protein sequence ID" value="ASIC017505-PA"/>
    <property type="gene ID" value="ASIC017505"/>
</dbReference>
<evidence type="ECO:0000313" key="3">
    <source>
        <dbReference type="EnsemblMetazoa" id="ASIC017505-PA"/>
    </source>
</evidence>
<dbReference type="Proteomes" id="UP000030765">
    <property type="component" value="Unassembled WGS sequence"/>
</dbReference>
<evidence type="ECO:0000256" key="1">
    <source>
        <dbReference type="SAM" id="MobiDB-lite"/>
    </source>
</evidence>
<sequence>MTAREVLRWISLIRCEGVSRRPGDMQFAFLWFSDSVRRSGCNDGPVLHVQTANFFSESHPSSVSTDRTRPSSLKET</sequence>
<protein>
    <submittedName>
        <fullName evidence="2 3">Dimethylmenaquinone methyltransferase</fullName>
    </submittedName>
</protein>
<reference evidence="3" key="2">
    <citation type="submission" date="2020-05" db="UniProtKB">
        <authorList>
            <consortium name="EnsemblMetazoa"/>
        </authorList>
    </citation>
    <scope>IDENTIFICATION</scope>
</reference>
<organism evidence="2">
    <name type="scientific">Anopheles sinensis</name>
    <name type="common">Mosquito</name>
    <dbReference type="NCBI Taxonomy" id="74873"/>
    <lineage>
        <taxon>Eukaryota</taxon>
        <taxon>Metazoa</taxon>
        <taxon>Ecdysozoa</taxon>
        <taxon>Arthropoda</taxon>
        <taxon>Hexapoda</taxon>
        <taxon>Insecta</taxon>
        <taxon>Pterygota</taxon>
        <taxon>Neoptera</taxon>
        <taxon>Endopterygota</taxon>
        <taxon>Diptera</taxon>
        <taxon>Nematocera</taxon>
        <taxon>Culicoidea</taxon>
        <taxon>Culicidae</taxon>
        <taxon>Anophelinae</taxon>
        <taxon>Anopheles</taxon>
    </lineage>
</organism>
<dbReference type="GO" id="GO:0032259">
    <property type="term" value="P:methylation"/>
    <property type="evidence" value="ECO:0007669"/>
    <property type="project" value="UniProtKB-KW"/>
</dbReference>
<dbReference type="EMBL" id="KE525345">
    <property type="protein sequence ID" value="KFB49404.1"/>
    <property type="molecule type" value="Genomic_DNA"/>
</dbReference>
<feature type="compositionally biased region" description="Basic and acidic residues" evidence="1">
    <location>
        <begin position="66"/>
        <end position="76"/>
    </location>
</feature>
<feature type="region of interest" description="Disordered" evidence="1">
    <location>
        <begin position="57"/>
        <end position="76"/>
    </location>
</feature>
<name>A0A084WGR0_ANOSI</name>
<dbReference type="VEuPathDB" id="VectorBase:ASIC017505"/>
<reference evidence="2 4" key="1">
    <citation type="journal article" date="2014" name="BMC Genomics">
        <title>Genome sequence of Anopheles sinensis provides insight into genetics basis of mosquito competence for malaria parasites.</title>
        <authorList>
            <person name="Zhou D."/>
            <person name="Zhang D."/>
            <person name="Ding G."/>
            <person name="Shi L."/>
            <person name="Hou Q."/>
            <person name="Ye Y."/>
            <person name="Xu Y."/>
            <person name="Zhou H."/>
            <person name="Xiong C."/>
            <person name="Li S."/>
            <person name="Yu J."/>
            <person name="Hong S."/>
            <person name="Yu X."/>
            <person name="Zou P."/>
            <person name="Chen C."/>
            <person name="Chang X."/>
            <person name="Wang W."/>
            <person name="Lv Y."/>
            <person name="Sun Y."/>
            <person name="Ma L."/>
            <person name="Shen B."/>
            <person name="Zhu C."/>
        </authorList>
    </citation>
    <scope>NUCLEOTIDE SEQUENCE [LARGE SCALE GENOMIC DNA]</scope>
</reference>
<dbReference type="AlphaFoldDB" id="A0A084WGR0"/>
<gene>
    <name evidence="2" type="ORF">ZHAS_00017505</name>
</gene>
<keyword evidence="2" id="KW-0489">Methyltransferase</keyword>
<evidence type="ECO:0000313" key="4">
    <source>
        <dbReference type="Proteomes" id="UP000030765"/>
    </source>
</evidence>
<dbReference type="EMBL" id="ATLV01023685">
    <property type="status" value="NOT_ANNOTATED_CDS"/>
    <property type="molecule type" value="Genomic_DNA"/>
</dbReference>
<keyword evidence="2" id="KW-0808">Transferase</keyword>
<dbReference type="GO" id="GO:0008168">
    <property type="term" value="F:methyltransferase activity"/>
    <property type="evidence" value="ECO:0007669"/>
    <property type="project" value="UniProtKB-KW"/>
</dbReference>